<keyword evidence="2 7" id="KW-1003">Cell membrane</keyword>
<dbReference type="GO" id="GO:0008961">
    <property type="term" value="F:phosphatidylglycerol-prolipoprotein diacylglyceryl transferase activity"/>
    <property type="evidence" value="ECO:0007669"/>
    <property type="project" value="UniProtKB-UniRule"/>
</dbReference>
<dbReference type="Pfam" id="PF01790">
    <property type="entry name" value="LGT"/>
    <property type="match status" value="1"/>
</dbReference>
<evidence type="ECO:0000256" key="2">
    <source>
        <dbReference type="ARBA" id="ARBA00022475"/>
    </source>
</evidence>
<dbReference type="HAMAP" id="MF_01147">
    <property type="entry name" value="Lgt"/>
    <property type="match status" value="1"/>
</dbReference>
<feature type="transmembrane region" description="Helical" evidence="7">
    <location>
        <begin position="192"/>
        <end position="210"/>
    </location>
</feature>
<feature type="binding site" evidence="7">
    <location>
        <position position="211"/>
    </location>
    <ligand>
        <name>a 1,2-diacyl-sn-glycero-3-phospho-(1'-sn-glycerol)</name>
        <dbReference type="ChEBI" id="CHEBI:64716"/>
    </ligand>
</feature>
<comment type="catalytic activity">
    <reaction evidence="7">
        <text>L-cysteinyl-[prolipoprotein] + a 1,2-diacyl-sn-glycero-3-phospho-(1'-sn-glycerol) = an S-1,2-diacyl-sn-glyceryl-L-cysteinyl-[prolipoprotein] + sn-glycerol 1-phosphate + H(+)</text>
        <dbReference type="Rhea" id="RHEA:56712"/>
        <dbReference type="Rhea" id="RHEA-COMP:14679"/>
        <dbReference type="Rhea" id="RHEA-COMP:14680"/>
        <dbReference type="ChEBI" id="CHEBI:15378"/>
        <dbReference type="ChEBI" id="CHEBI:29950"/>
        <dbReference type="ChEBI" id="CHEBI:57685"/>
        <dbReference type="ChEBI" id="CHEBI:64716"/>
        <dbReference type="ChEBI" id="CHEBI:140658"/>
        <dbReference type="EC" id="2.5.1.145"/>
    </reaction>
</comment>
<keyword evidence="3 7" id="KW-0808">Transferase</keyword>
<dbReference type="AlphaFoldDB" id="A0A5B1CDQ3"/>
<keyword evidence="4 7" id="KW-0812">Transmembrane</keyword>
<comment type="subcellular location">
    <subcellularLocation>
        <location evidence="7">Cell membrane</location>
        <topology evidence="7">Multi-pass membrane protein</topology>
    </subcellularLocation>
</comment>
<evidence type="ECO:0000313" key="9">
    <source>
        <dbReference type="Proteomes" id="UP000322699"/>
    </source>
</evidence>
<evidence type="ECO:0000256" key="4">
    <source>
        <dbReference type="ARBA" id="ARBA00022692"/>
    </source>
</evidence>
<feature type="transmembrane region" description="Helical" evidence="7">
    <location>
        <begin position="168"/>
        <end position="185"/>
    </location>
</feature>
<feature type="transmembrane region" description="Helical" evidence="7">
    <location>
        <begin position="58"/>
        <end position="75"/>
    </location>
</feature>
<dbReference type="EC" id="2.5.1.145" evidence="7"/>
<feature type="transmembrane region" description="Helical" evidence="7">
    <location>
        <begin position="394"/>
        <end position="415"/>
    </location>
</feature>
<reference evidence="8 9" key="1">
    <citation type="submission" date="2019-08" db="EMBL/GenBank/DDBJ databases">
        <title>Deep-cultivation of Planctomycetes and their phenomic and genomic characterization uncovers novel biology.</title>
        <authorList>
            <person name="Wiegand S."/>
            <person name="Jogler M."/>
            <person name="Boedeker C."/>
            <person name="Pinto D."/>
            <person name="Vollmers J."/>
            <person name="Rivas-Marin E."/>
            <person name="Kohn T."/>
            <person name="Peeters S.H."/>
            <person name="Heuer A."/>
            <person name="Rast P."/>
            <person name="Oberbeckmann S."/>
            <person name="Bunk B."/>
            <person name="Jeske O."/>
            <person name="Meyerdierks A."/>
            <person name="Storesund J.E."/>
            <person name="Kallscheuer N."/>
            <person name="Luecker S."/>
            <person name="Lage O.M."/>
            <person name="Pohl T."/>
            <person name="Merkel B.J."/>
            <person name="Hornburger P."/>
            <person name="Mueller R.-W."/>
            <person name="Bruemmer F."/>
            <person name="Labrenz M."/>
            <person name="Spormann A.M."/>
            <person name="Op Den Camp H."/>
            <person name="Overmann J."/>
            <person name="Amann R."/>
            <person name="Jetten M.S.M."/>
            <person name="Mascher T."/>
            <person name="Medema M.H."/>
            <person name="Devos D.P."/>
            <person name="Kaster A.-K."/>
            <person name="Ovreas L."/>
            <person name="Rohde M."/>
            <person name="Galperin M.Y."/>
            <person name="Jogler C."/>
        </authorList>
    </citation>
    <scope>NUCLEOTIDE SEQUENCE [LARGE SCALE GENOMIC DNA]</scope>
    <source>
        <strain evidence="8 9">LF1</strain>
    </source>
</reference>
<protein>
    <recommendedName>
        <fullName evidence="7">Phosphatidylglycerol--prolipoprotein diacylglyceryl transferase</fullName>
        <ecNumber evidence="7">2.5.1.145</ecNumber>
    </recommendedName>
</protein>
<dbReference type="GO" id="GO:0042158">
    <property type="term" value="P:lipoprotein biosynthetic process"/>
    <property type="evidence" value="ECO:0007669"/>
    <property type="project" value="UniProtKB-UniRule"/>
</dbReference>
<keyword evidence="5 7" id="KW-1133">Transmembrane helix</keyword>
<feature type="transmembrane region" description="Helical" evidence="7">
    <location>
        <begin position="336"/>
        <end position="355"/>
    </location>
</feature>
<dbReference type="UniPathway" id="UPA00664"/>
<name>A0A5B1CDQ3_9BACT</name>
<feature type="transmembrane region" description="Helical" evidence="7">
    <location>
        <begin position="362"/>
        <end position="382"/>
    </location>
</feature>
<evidence type="ECO:0000256" key="6">
    <source>
        <dbReference type="ARBA" id="ARBA00023136"/>
    </source>
</evidence>
<keyword evidence="8" id="KW-0449">Lipoprotein</keyword>
<keyword evidence="9" id="KW-1185">Reference proteome</keyword>
<evidence type="ECO:0000313" key="8">
    <source>
        <dbReference type="EMBL" id="KAA1259248.1"/>
    </source>
</evidence>
<dbReference type="EMBL" id="VRLW01000001">
    <property type="protein sequence ID" value="KAA1259248.1"/>
    <property type="molecule type" value="Genomic_DNA"/>
</dbReference>
<dbReference type="OrthoDB" id="871140at2"/>
<comment type="caution">
    <text evidence="8">The sequence shown here is derived from an EMBL/GenBank/DDBJ whole genome shotgun (WGS) entry which is preliminary data.</text>
</comment>
<comment type="function">
    <text evidence="7">Catalyzes the transfer of the diacylglyceryl group from phosphatidylglycerol to the sulfhydryl group of the N-terminal cysteine of a prolipoprotein, the first step in the formation of mature lipoproteins.</text>
</comment>
<dbReference type="GO" id="GO:0005886">
    <property type="term" value="C:plasma membrane"/>
    <property type="evidence" value="ECO:0007669"/>
    <property type="project" value="UniProtKB-SubCell"/>
</dbReference>
<proteinExistence type="inferred from homology"/>
<dbReference type="PANTHER" id="PTHR30589:SF0">
    <property type="entry name" value="PHOSPHATIDYLGLYCEROL--PROLIPOPROTEIN DIACYLGLYCERYL TRANSFERASE"/>
    <property type="match status" value="1"/>
</dbReference>
<keyword evidence="6 7" id="KW-0472">Membrane</keyword>
<evidence type="ECO:0000256" key="5">
    <source>
        <dbReference type="ARBA" id="ARBA00022989"/>
    </source>
</evidence>
<comment type="similarity">
    <text evidence="1 7">Belongs to the Lgt family.</text>
</comment>
<accession>A0A5B1CDQ3</accession>
<feature type="transmembrane region" description="Helical" evidence="7">
    <location>
        <begin position="120"/>
        <end position="140"/>
    </location>
</feature>
<evidence type="ECO:0000256" key="7">
    <source>
        <dbReference type="HAMAP-Rule" id="MF_01147"/>
    </source>
</evidence>
<organism evidence="8 9">
    <name type="scientific">Rubripirellula obstinata</name>
    <dbReference type="NCBI Taxonomy" id="406547"/>
    <lineage>
        <taxon>Bacteria</taxon>
        <taxon>Pseudomonadati</taxon>
        <taxon>Planctomycetota</taxon>
        <taxon>Planctomycetia</taxon>
        <taxon>Pirellulales</taxon>
        <taxon>Pirellulaceae</taxon>
        <taxon>Rubripirellula</taxon>
    </lineage>
</organism>
<dbReference type="Proteomes" id="UP000322699">
    <property type="component" value="Unassembled WGS sequence"/>
</dbReference>
<comment type="pathway">
    <text evidence="7">Protein modification; lipoprotein biosynthesis (diacylglyceryl transfer).</text>
</comment>
<feature type="transmembrane region" description="Helical" evidence="7">
    <location>
        <begin position="12"/>
        <end position="37"/>
    </location>
</feature>
<evidence type="ECO:0000256" key="3">
    <source>
        <dbReference type="ARBA" id="ARBA00022679"/>
    </source>
</evidence>
<keyword evidence="8" id="KW-0328">Glycosyltransferase</keyword>
<dbReference type="InterPro" id="IPR001640">
    <property type="entry name" value="Lgt"/>
</dbReference>
<sequence length="429" mass="46493">MRRTLLLIPHEIASLPVFGFGWLLIGLLIGLGVRILVAKKRQELSFGQAAKSVIAGEGMMWAIAAAVIMFVLPWVELKNVDGDPVGLAIRGYGMMLLAGVGSAVYLAAFRAKRRGIDPDLIYAMAPWAFIGGIAGARLFYVVQYRDQFFSGSIVESIGNVLRFTEGGLVVYGSFIGGGLAVAYYLYRHRLPVLTFGDVIVPCMFLGVFFGRMGCLMNGCCYGGRCEAGPMAVQFPPEAKVYGDQIASGELLGFKYDAETRMIVEVRPDSLADQAGISVGSRLDELGPDYSTLDQAPRNLPVEDVQSGVYVTVDGRRTRWTPSQLPARALPVRAAQIISSGSSLVLCLALSALSFFRLRTGSVMFIGFAAYAILRFVLEWVRVDEAGQFGTSLSISQWVSVFVMAGSVAGLLWLYYSKERPAIPDAEVAV</sequence>
<dbReference type="PANTHER" id="PTHR30589">
    <property type="entry name" value="PROLIPOPROTEIN DIACYLGLYCERYL TRANSFERASE"/>
    <property type="match status" value="1"/>
</dbReference>
<feature type="transmembrane region" description="Helical" evidence="7">
    <location>
        <begin position="87"/>
        <end position="108"/>
    </location>
</feature>
<gene>
    <name evidence="7 8" type="primary">lgt</name>
    <name evidence="8" type="ORF">LF1_17770</name>
</gene>
<dbReference type="RefSeq" id="WP_068266069.1">
    <property type="nucleotide sequence ID" value="NZ_LWSK01000106.1"/>
</dbReference>
<evidence type="ECO:0000256" key="1">
    <source>
        <dbReference type="ARBA" id="ARBA00007150"/>
    </source>
</evidence>